<sequence>MKANFKFLMSFALMVLVTTTLWAQSTFTGKVVDAETGETIPGASVLQQGTTNGTSTDIDGNFSLQLSGKGRLVITFVGYADKVITFDAARSTSLGTIVLSQDALGLDEVVVIGVADIAKDRETPVAVSTIKAEEIMEKLGTKEFPEILKTTPSVYATKQGGGFGDSRVNIRGFDQRNTAVMVNGMPVNDMENGWVYWSNWAGLSDVTSAMQVQRGLGSSKLAISSVGGTINVLTRAAQKNKGGSISVRAGNDNYLKTLGSYNSGMMDNGFSVSALIGRTSGDGFVDGTKFEGYNYFLALGFKPNENHDLQFTVTGAPQWHHQRSYAPSLGDYLEYGEDGDPNIKYNSDWGYLNGEEYSFRRNFYHKPIASLNWDWNLSEKSKIATVLYASVGRGGGTGEIGHLNGTRQYALPKTSRGLVPVDVIQQWNMGQQVPSAFANPKYNQPRVRSLYDGGRYNTGNNGHPNGGGKYGSDNGISRRASMNSHNWYGVISNFNTELSETLTLDFGIDLRSYKGIHYRRVEDLLGADAYIDYDNVNYPNGRKITETYPADFSSMMNVFESVDDEQKIDYHNDGKVRWYGGFGQLEYKKDAISMFIQGAVSSQGYKRIDYFNYLDSDPEQESDWESLVGGNVKGGMNWNINDNHNLFFNAGFYSRQPNFDAVFPNYNDNYINDDLINEKVIGLELGYGFRSENARFNVNLYRTSWADRYTRFSSTFDVNNTPDNNRDDVRGIANLEGVEQIHMGVEFDGNVRLSDNFSLNAMVSYGNWEYGSDVTAAYYDEANNPIQVNGQNQEETLYLDGVKVGDAAQFTARLGFDLKLPKGFKLDMNYLYADKLYADIDHESFNYKGHKGSLELPSYGLLEGGISFKEEFGNNNSITIRFNMDNILDETYISESETNIFPEAGDRTWDGISTKNRVFFGWGRTWNVSATYRF</sequence>
<dbReference type="Pfam" id="PF07715">
    <property type="entry name" value="Plug"/>
    <property type="match status" value="1"/>
</dbReference>
<keyword evidence="4 8" id="KW-0812">Transmembrane</keyword>
<dbReference type="InterPro" id="IPR037066">
    <property type="entry name" value="Plug_dom_sf"/>
</dbReference>
<keyword evidence="2 8" id="KW-0813">Transport</keyword>
<dbReference type="InterPro" id="IPR036942">
    <property type="entry name" value="Beta-barrel_TonB_sf"/>
</dbReference>
<evidence type="ECO:0000256" key="7">
    <source>
        <dbReference type="ARBA" id="ARBA00023237"/>
    </source>
</evidence>
<dbReference type="InterPro" id="IPR039426">
    <property type="entry name" value="TonB-dep_rcpt-like"/>
</dbReference>
<dbReference type="Gene3D" id="2.60.40.1120">
    <property type="entry name" value="Carboxypeptidase-like, regulatory domain"/>
    <property type="match status" value="1"/>
</dbReference>
<evidence type="ECO:0000313" key="11">
    <source>
        <dbReference type="EMBL" id="PVX52067.1"/>
    </source>
</evidence>
<dbReference type="Pfam" id="PF13715">
    <property type="entry name" value="CarbopepD_reg_2"/>
    <property type="match status" value="1"/>
</dbReference>
<dbReference type="GO" id="GO:0015344">
    <property type="term" value="F:siderophore uptake transmembrane transporter activity"/>
    <property type="evidence" value="ECO:0007669"/>
    <property type="project" value="TreeGrafter"/>
</dbReference>
<evidence type="ECO:0000256" key="4">
    <source>
        <dbReference type="ARBA" id="ARBA00022692"/>
    </source>
</evidence>
<evidence type="ECO:0000313" key="12">
    <source>
        <dbReference type="Proteomes" id="UP000251835"/>
    </source>
</evidence>
<dbReference type="GO" id="GO:0009279">
    <property type="term" value="C:cell outer membrane"/>
    <property type="evidence" value="ECO:0007669"/>
    <property type="project" value="UniProtKB-SubCell"/>
</dbReference>
<dbReference type="EMBL" id="QENZ01000003">
    <property type="protein sequence ID" value="PVX52067.1"/>
    <property type="molecule type" value="Genomic_DNA"/>
</dbReference>
<dbReference type="GO" id="GO:0044718">
    <property type="term" value="P:siderophore transmembrane transport"/>
    <property type="evidence" value="ECO:0007669"/>
    <property type="project" value="TreeGrafter"/>
</dbReference>
<name>A0A7L4US83_BALHA</name>
<dbReference type="SUPFAM" id="SSF56935">
    <property type="entry name" value="Porins"/>
    <property type="match status" value="1"/>
</dbReference>
<comment type="subcellular location">
    <subcellularLocation>
        <location evidence="1 8">Cell outer membrane</location>
        <topology evidence="1 8">Multi-pass membrane protein</topology>
    </subcellularLocation>
</comment>
<keyword evidence="11" id="KW-0675">Receptor</keyword>
<evidence type="ECO:0000256" key="6">
    <source>
        <dbReference type="ARBA" id="ARBA00023136"/>
    </source>
</evidence>
<dbReference type="SUPFAM" id="SSF49464">
    <property type="entry name" value="Carboxypeptidase regulatory domain-like"/>
    <property type="match status" value="1"/>
</dbReference>
<organism evidence="11 12">
    <name type="scientific">Balneicella halophila</name>
    <dbReference type="NCBI Taxonomy" id="1537566"/>
    <lineage>
        <taxon>Bacteria</taxon>
        <taxon>Pseudomonadati</taxon>
        <taxon>Bacteroidota</taxon>
        <taxon>Bacteroidia</taxon>
        <taxon>Bacteroidales</taxon>
        <taxon>Balneicellaceae</taxon>
        <taxon>Balneicella</taxon>
    </lineage>
</organism>
<dbReference type="PANTHER" id="PTHR30069:SF29">
    <property type="entry name" value="HEMOGLOBIN AND HEMOGLOBIN-HAPTOGLOBIN-BINDING PROTEIN 1-RELATED"/>
    <property type="match status" value="1"/>
</dbReference>
<accession>A0A7L4US83</accession>
<comment type="caution">
    <text evidence="11">The sequence shown here is derived from an EMBL/GenBank/DDBJ whole genome shotgun (WGS) entry which is preliminary data.</text>
</comment>
<keyword evidence="3 8" id="KW-1134">Transmembrane beta strand</keyword>
<evidence type="ECO:0000256" key="3">
    <source>
        <dbReference type="ARBA" id="ARBA00022452"/>
    </source>
</evidence>
<evidence type="ECO:0000256" key="5">
    <source>
        <dbReference type="ARBA" id="ARBA00022729"/>
    </source>
</evidence>
<dbReference type="PROSITE" id="PS52016">
    <property type="entry name" value="TONB_DEPENDENT_REC_3"/>
    <property type="match status" value="1"/>
</dbReference>
<evidence type="ECO:0000256" key="2">
    <source>
        <dbReference type="ARBA" id="ARBA00022448"/>
    </source>
</evidence>
<feature type="domain" description="TonB-dependent receptor plug" evidence="10">
    <location>
        <begin position="120"/>
        <end position="229"/>
    </location>
</feature>
<keyword evidence="6 8" id="KW-0472">Membrane</keyword>
<evidence type="ECO:0000256" key="9">
    <source>
        <dbReference type="SAM" id="SignalP"/>
    </source>
</evidence>
<dbReference type="InterPro" id="IPR008969">
    <property type="entry name" value="CarboxyPept-like_regulatory"/>
</dbReference>
<dbReference type="Gene3D" id="2.40.170.20">
    <property type="entry name" value="TonB-dependent receptor, beta-barrel domain"/>
    <property type="match status" value="1"/>
</dbReference>
<reference evidence="11 12" key="1">
    <citation type="submission" date="2018-05" db="EMBL/GenBank/DDBJ databases">
        <title>Genomic Encyclopedia of Type Strains, Phase IV (KMG-IV): sequencing the most valuable type-strain genomes for metagenomic binning, comparative biology and taxonomic classification.</title>
        <authorList>
            <person name="Goeker M."/>
        </authorList>
    </citation>
    <scope>NUCLEOTIDE SEQUENCE [LARGE SCALE GENOMIC DNA]</scope>
    <source>
        <strain evidence="11 12">DSM 28579</strain>
    </source>
</reference>
<proteinExistence type="inferred from homology"/>
<feature type="chain" id="PRO_5029669193" evidence="9">
    <location>
        <begin position="24"/>
        <end position="934"/>
    </location>
</feature>
<dbReference type="InterPro" id="IPR012910">
    <property type="entry name" value="Plug_dom"/>
</dbReference>
<dbReference type="AlphaFoldDB" id="A0A7L4US83"/>
<keyword evidence="12" id="KW-1185">Reference proteome</keyword>
<keyword evidence="7 8" id="KW-0998">Cell outer membrane</keyword>
<keyword evidence="5 9" id="KW-0732">Signal</keyword>
<dbReference type="OrthoDB" id="9761152at2"/>
<evidence type="ECO:0000259" key="10">
    <source>
        <dbReference type="Pfam" id="PF07715"/>
    </source>
</evidence>
<dbReference type="Proteomes" id="UP000251835">
    <property type="component" value="Unassembled WGS sequence"/>
</dbReference>
<evidence type="ECO:0000256" key="1">
    <source>
        <dbReference type="ARBA" id="ARBA00004571"/>
    </source>
</evidence>
<dbReference type="PANTHER" id="PTHR30069">
    <property type="entry name" value="TONB-DEPENDENT OUTER MEMBRANE RECEPTOR"/>
    <property type="match status" value="1"/>
</dbReference>
<dbReference type="RefSeq" id="WP_116495626.1">
    <property type="nucleotide sequence ID" value="NZ_QENZ01000003.1"/>
</dbReference>
<gene>
    <name evidence="11" type="ORF">C7377_0362</name>
</gene>
<comment type="similarity">
    <text evidence="8">Belongs to the TonB-dependent receptor family.</text>
</comment>
<dbReference type="Gene3D" id="2.170.130.10">
    <property type="entry name" value="TonB-dependent receptor, plug domain"/>
    <property type="match status" value="1"/>
</dbReference>
<feature type="signal peptide" evidence="9">
    <location>
        <begin position="1"/>
        <end position="23"/>
    </location>
</feature>
<protein>
    <submittedName>
        <fullName evidence="11">TonB-dependent receptor-like protein</fullName>
    </submittedName>
</protein>
<evidence type="ECO:0000256" key="8">
    <source>
        <dbReference type="PROSITE-ProRule" id="PRU01360"/>
    </source>
</evidence>